<name>A0A7K0C9S5_9ACTN</name>
<proteinExistence type="predicted"/>
<reference evidence="1 2" key="1">
    <citation type="submission" date="2019-10" db="EMBL/GenBank/DDBJ databases">
        <title>Streptomyces smaragdinus sp. nov. and Streptomyces fabii sp. nov., isolated from the gut of fungus growing-termite Macrotermes natalensis.</title>
        <authorList>
            <person name="Schwitalla J."/>
            <person name="Benndorf R."/>
            <person name="Martin K."/>
            <person name="De Beer W."/>
            <person name="Kaster A.-K."/>
            <person name="Vollmers J."/>
            <person name="Poulsen M."/>
            <person name="Beemelmanns C."/>
        </authorList>
    </citation>
    <scope>NUCLEOTIDE SEQUENCE [LARGE SCALE GENOMIC DNA]</scope>
    <source>
        <strain evidence="1 2">RB5</strain>
    </source>
</reference>
<gene>
    <name evidence="1" type="ORF">SRB5_03120</name>
</gene>
<evidence type="ECO:0000313" key="1">
    <source>
        <dbReference type="EMBL" id="MQY10205.1"/>
    </source>
</evidence>
<dbReference type="EMBL" id="WEGJ01000001">
    <property type="protein sequence ID" value="MQY10205.1"/>
    <property type="molecule type" value="Genomic_DNA"/>
</dbReference>
<accession>A0A7K0C9S5</accession>
<keyword evidence="2" id="KW-1185">Reference proteome</keyword>
<evidence type="ECO:0000313" key="2">
    <source>
        <dbReference type="Proteomes" id="UP000466345"/>
    </source>
</evidence>
<protein>
    <submittedName>
        <fullName evidence="1">Uncharacterized protein</fullName>
    </submittedName>
</protein>
<dbReference type="Proteomes" id="UP000466345">
    <property type="component" value="Unassembled WGS sequence"/>
</dbReference>
<comment type="caution">
    <text evidence="1">The sequence shown here is derived from an EMBL/GenBank/DDBJ whole genome shotgun (WGS) entry which is preliminary data.</text>
</comment>
<sequence>MRFLVSDASHGGWWATIDEAAATAWWEGLPAGLRDEVDGYVLQDSVLQAIRTLREIGRKDGIGLNDAQDIVSDRCRHYEDRIARTPDSPLDLESLARRAAGCPGRVVAIEAVWDGDTVHDWFVCLVALTVDPEGERTLATVYRSGAQRYLGEDEAAGRWHPSGAAAERAGKALADHLSVPFHFAGPDTPDDEAPRWRP</sequence>
<organism evidence="1 2">
    <name type="scientific">Streptomyces smaragdinus</name>
    <dbReference type="NCBI Taxonomy" id="2585196"/>
    <lineage>
        <taxon>Bacteria</taxon>
        <taxon>Bacillati</taxon>
        <taxon>Actinomycetota</taxon>
        <taxon>Actinomycetes</taxon>
        <taxon>Kitasatosporales</taxon>
        <taxon>Streptomycetaceae</taxon>
        <taxon>Streptomyces</taxon>
    </lineage>
</organism>
<dbReference type="RefSeq" id="WP_228389680.1">
    <property type="nucleotide sequence ID" value="NZ_WEGJ01000001.1"/>
</dbReference>
<dbReference type="AlphaFoldDB" id="A0A7K0C9S5"/>